<accession>A0A2N2E1M3</accession>
<evidence type="ECO:0000259" key="1">
    <source>
        <dbReference type="Pfam" id="PF00535"/>
    </source>
</evidence>
<name>A0A2N2E1M3_9BACT</name>
<keyword evidence="2" id="KW-0808">Transferase</keyword>
<dbReference type="InterPro" id="IPR001173">
    <property type="entry name" value="Glyco_trans_2-like"/>
</dbReference>
<organism evidence="2 3">
    <name type="scientific">Candidatus Falkowbacteria bacterium HGW-Falkowbacteria-2</name>
    <dbReference type="NCBI Taxonomy" id="2013769"/>
    <lineage>
        <taxon>Bacteria</taxon>
        <taxon>Candidatus Falkowiibacteriota</taxon>
    </lineage>
</organism>
<dbReference type="InterPro" id="IPR029044">
    <property type="entry name" value="Nucleotide-diphossugar_trans"/>
</dbReference>
<proteinExistence type="predicted"/>
<dbReference type="AlphaFoldDB" id="A0A2N2E1M3"/>
<dbReference type="PANTHER" id="PTHR43179">
    <property type="entry name" value="RHAMNOSYLTRANSFERASE WBBL"/>
    <property type="match status" value="1"/>
</dbReference>
<feature type="domain" description="Glycosyltransferase 2-like" evidence="1">
    <location>
        <begin position="4"/>
        <end position="130"/>
    </location>
</feature>
<gene>
    <name evidence="2" type="ORF">CVU83_01460</name>
</gene>
<dbReference type="GO" id="GO:0016740">
    <property type="term" value="F:transferase activity"/>
    <property type="evidence" value="ECO:0007669"/>
    <property type="project" value="UniProtKB-KW"/>
</dbReference>
<evidence type="ECO:0000313" key="2">
    <source>
        <dbReference type="EMBL" id="PKM88613.1"/>
    </source>
</evidence>
<dbReference type="Pfam" id="PF00535">
    <property type="entry name" value="Glycos_transf_2"/>
    <property type="match status" value="1"/>
</dbReference>
<protein>
    <submittedName>
        <fullName evidence="2">Glycosyltransferase family 2 protein</fullName>
    </submittedName>
</protein>
<evidence type="ECO:0000313" key="3">
    <source>
        <dbReference type="Proteomes" id="UP000233325"/>
    </source>
</evidence>
<reference evidence="2 3" key="1">
    <citation type="journal article" date="2017" name="ISME J.">
        <title>Potential for microbial H2 and metal transformations associated with novel bacteria and archaea in deep terrestrial subsurface sediments.</title>
        <authorList>
            <person name="Hernsdorf A.W."/>
            <person name="Amano Y."/>
            <person name="Miyakawa K."/>
            <person name="Ise K."/>
            <person name="Suzuki Y."/>
            <person name="Anantharaman K."/>
            <person name="Probst A."/>
            <person name="Burstein D."/>
            <person name="Thomas B.C."/>
            <person name="Banfield J.F."/>
        </authorList>
    </citation>
    <scope>NUCLEOTIDE SEQUENCE [LARGE SCALE GENOMIC DNA]</scope>
    <source>
        <strain evidence="2">HGW-Falkowbacteria-2</strain>
    </source>
</reference>
<dbReference type="SUPFAM" id="SSF53448">
    <property type="entry name" value="Nucleotide-diphospho-sugar transferases"/>
    <property type="match status" value="1"/>
</dbReference>
<dbReference type="EMBL" id="PHAH01000014">
    <property type="protein sequence ID" value="PKM88613.1"/>
    <property type="molecule type" value="Genomic_DNA"/>
</dbReference>
<dbReference type="PANTHER" id="PTHR43179:SF7">
    <property type="entry name" value="RHAMNOSYLTRANSFERASE WBBL"/>
    <property type="match status" value="1"/>
</dbReference>
<dbReference type="Gene3D" id="3.90.550.10">
    <property type="entry name" value="Spore Coat Polysaccharide Biosynthesis Protein SpsA, Chain A"/>
    <property type="match status" value="1"/>
</dbReference>
<comment type="caution">
    <text evidence="2">The sequence shown here is derived from an EMBL/GenBank/DDBJ whole genome shotgun (WGS) entry which is preliminary data.</text>
</comment>
<sequence length="275" mass="31482">MDLSIIIVNYKSKDKLANCLRSLASTDLSGIEYETVIVENASGDDLLDLLNLYPQVRLINSPTNIGMGGGNNIGIRETTGEYILVANPDIVFTPDSIKKIYEYIKVTPEAAIVGPKLLNPDGSLQYSCARFPNFFLPVLRRTRLGRYLPSVIDRYLMKSTSHDEIKAVDWIMGACLLLRRGELFIDGKLFDERFFMYFEDVDVCRRARVAGKKTVYYADAIVTHDHQRDSARLPWYKAIISDKLAKEHLKSWWKYFMKWGLRSAPVLNNKHYAKD</sequence>
<dbReference type="Proteomes" id="UP000233325">
    <property type="component" value="Unassembled WGS sequence"/>
</dbReference>